<evidence type="ECO:0000256" key="1">
    <source>
        <dbReference type="ARBA" id="ARBA00023002"/>
    </source>
</evidence>
<dbReference type="Proteomes" id="UP000533469">
    <property type="component" value="Unassembled WGS sequence"/>
</dbReference>
<dbReference type="InterPro" id="IPR036188">
    <property type="entry name" value="FAD/NAD-bd_sf"/>
</dbReference>
<dbReference type="GO" id="GO:0016491">
    <property type="term" value="F:oxidoreductase activity"/>
    <property type="evidence" value="ECO:0007669"/>
    <property type="project" value="UniProtKB-KW"/>
</dbReference>
<keyword evidence="4" id="KW-1185">Reference proteome</keyword>
<dbReference type="InterPro" id="IPR006076">
    <property type="entry name" value="FAD-dep_OxRdtase"/>
</dbReference>
<dbReference type="Pfam" id="PF01266">
    <property type="entry name" value="DAO"/>
    <property type="match status" value="1"/>
</dbReference>
<dbReference type="PANTHER" id="PTHR13847:SF281">
    <property type="entry name" value="FAD DEPENDENT OXIDOREDUCTASE DOMAIN-CONTAINING PROTEIN"/>
    <property type="match status" value="1"/>
</dbReference>
<keyword evidence="1" id="KW-0560">Oxidoreductase</keyword>
<accession>A0A839ZB12</accession>
<proteinExistence type="predicted"/>
<evidence type="ECO:0000313" key="3">
    <source>
        <dbReference type="EMBL" id="MBB3771960.1"/>
    </source>
</evidence>
<dbReference type="Gene3D" id="3.50.50.60">
    <property type="entry name" value="FAD/NAD(P)-binding domain"/>
    <property type="match status" value="1"/>
</dbReference>
<dbReference type="EMBL" id="JACICD010000004">
    <property type="protein sequence ID" value="MBB3771960.1"/>
    <property type="molecule type" value="Genomic_DNA"/>
</dbReference>
<dbReference type="PANTHER" id="PTHR13847">
    <property type="entry name" value="SARCOSINE DEHYDROGENASE-RELATED"/>
    <property type="match status" value="1"/>
</dbReference>
<evidence type="ECO:0000313" key="4">
    <source>
        <dbReference type="Proteomes" id="UP000533469"/>
    </source>
</evidence>
<dbReference type="SUPFAM" id="SSF51905">
    <property type="entry name" value="FAD/NAD(P)-binding domain"/>
    <property type="match status" value="1"/>
</dbReference>
<organism evidence="3 4">
    <name type="scientific">Ancylobacter tetraedralis</name>
    <dbReference type="NCBI Taxonomy" id="217068"/>
    <lineage>
        <taxon>Bacteria</taxon>
        <taxon>Pseudomonadati</taxon>
        <taxon>Pseudomonadota</taxon>
        <taxon>Alphaproteobacteria</taxon>
        <taxon>Hyphomicrobiales</taxon>
        <taxon>Xanthobacteraceae</taxon>
        <taxon>Ancylobacter</taxon>
    </lineage>
</organism>
<comment type="caution">
    <text evidence="3">The sequence shown here is derived from an EMBL/GenBank/DDBJ whole genome shotgun (WGS) entry which is preliminary data.</text>
</comment>
<reference evidence="3 4" key="1">
    <citation type="submission" date="2020-08" db="EMBL/GenBank/DDBJ databases">
        <title>Genomic Encyclopedia of Type Strains, Phase IV (KMG-IV): sequencing the most valuable type-strain genomes for metagenomic binning, comparative biology and taxonomic classification.</title>
        <authorList>
            <person name="Goeker M."/>
        </authorList>
    </citation>
    <scope>NUCLEOTIDE SEQUENCE [LARGE SCALE GENOMIC DNA]</scope>
    <source>
        <strain evidence="3 4">DSM 5895</strain>
    </source>
</reference>
<dbReference type="GO" id="GO:0005737">
    <property type="term" value="C:cytoplasm"/>
    <property type="evidence" value="ECO:0007669"/>
    <property type="project" value="TreeGrafter"/>
</dbReference>
<dbReference type="Gene3D" id="3.30.9.10">
    <property type="entry name" value="D-Amino Acid Oxidase, subunit A, domain 2"/>
    <property type="match status" value="1"/>
</dbReference>
<name>A0A839ZB12_9HYPH</name>
<feature type="domain" description="FAD dependent oxidoreductase" evidence="2">
    <location>
        <begin position="2"/>
        <end position="347"/>
    </location>
</feature>
<protein>
    <submittedName>
        <fullName evidence="3">Glycine/D-amino acid oxidase-like deaminating enzyme</fullName>
    </submittedName>
</protein>
<evidence type="ECO:0000259" key="2">
    <source>
        <dbReference type="Pfam" id="PF01266"/>
    </source>
</evidence>
<sequence length="393" mass="42370">MAAARQLAAVQPHARIVLIEANRAAEGASARNSGFLVDATLNEGTGTAADIETFKQKYRLNLAAIAEVKAQVERFGIDCDWDGAGKLYAARHPRYGEKLDRFAALLGELGMEHEVLGADALAARTGTAFYTMAVWTKTSVLLQPAKLARGLLDALPPAVDLFEGSPILAWASDTGGYRLTTPEGTLRARNVIMAVNGFMPELGIERNRSFALLLTASLSRPLTQAEYLRLGAPAPYGVLSADAMGATVRLTRDRRLLVRNTCEVPRDLSLDAEALAQRHRSNGRALAARFPTLDPAILTHHWSGIVSLSLNGHHVFGRLGEGLFVAGCYNANGIGTANLLGREIANLAAGQDSDLISLIKARSRPRALPPQPLLGWGARLRLMRDAWRGRSEQ</sequence>
<dbReference type="AlphaFoldDB" id="A0A839ZB12"/>
<gene>
    <name evidence="3" type="ORF">FHS55_002569</name>
</gene>